<accession>A0ABP7SCD8</accession>
<feature type="transmembrane region" description="Helical" evidence="2">
    <location>
        <begin position="451"/>
        <end position="477"/>
    </location>
</feature>
<evidence type="ECO:0008006" key="5">
    <source>
        <dbReference type="Google" id="ProtNLM"/>
    </source>
</evidence>
<feature type="transmembrane region" description="Helical" evidence="2">
    <location>
        <begin position="343"/>
        <end position="367"/>
    </location>
</feature>
<feature type="transmembrane region" description="Helical" evidence="2">
    <location>
        <begin position="313"/>
        <end position="331"/>
    </location>
</feature>
<sequence length="666" mass="70082">MTAASTGHRPAGRALSLGRTGMSVALLVLVLFTSLAGHAAAAPVTDLADLPPKLAKYVPASPAWNTSPWMTAEPCRSRGGDFSRWVATVLADTPDLLAHFQESFFGPQPLYPEDKPRNDAILAGYRALAVELTKDIPGPLCVNDIRSWVGTDPGAKPFAFPWGLTPGKGTSFGCIDRQSGFLRSDDVDDAHRYVGAERAPCDAFYLQCTNTYAHDRWRCEEWNKFSDLYVRRVEQMRGEAIKKYPGSTSSATGYEMKSIPEVVDDITGGWFSNMTRVLNEGAVRLLSEAMTYWTKTDRRDMLTNPAIPAIQNLLYYVGISLLVGSMIWQGIQIMFQRKIDNLISIATGLLAFVGWSTLGGTLALLVYEAGIALAEHVLDNSINLFAKRIGDAMQGQIGPAPGAIFLLSFPLFLVGGIQWALGFFRMGALVILLCLLPLAAAGQLNKATKPWLLKVLSWCLSLILYQPIAAIIFSIGLQLLGHGTDFSTILVGLTILVMAVISMPTMMRFFDWGGQQLVNSGGSGSAAAGIGAAASSLGNLGIGASRTLDGPQPQGDVGNSFPASASLSPANQGIGPGLPDGSTSAASEPPSPGRAESGPRSLVSVADGADQSPSGAAQTDTTGATGTSALPIGASTQPSRGASPPDTPNPPALAVADGADTQAGAR</sequence>
<feature type="transmembrane region" description="Helical" evidence="2">
    <location>
        <begin position="489"/>
        <end position="510"/>
    </location>
</feature>
<gene>
    <name evidence="3" type="ORF">GCM10022247_34960</name>
</gene>
<feature type="transmembrane region" description="Helical" evidence="2">
    <location>
        <begin position="417"/>
        <end position="439"/>
    </location>
</feature>
<evidence type="ECO:0000313" key="3">
    <source>
        <dbReference type="EMBL" id="GAA4009831.1"/>
    </source>
</evidence>
<keyword evidence="2" id="KW-1133">Transmembrane helix</keyword>
<proteinExistence type="predicted"/>
<protein>
    <recommendedName>
        <fullName evidence="5">TrbL/VirB6 plasmid conjugal transfer protein</fullName>
    </recommendedName>
</protein>
<evidence type="ECO:0000256" key="2">
    <source>
        <dbReference type="SAM" id="Phobius"/>
    </source>
</evidence>
<name>A0ABP7SCD8_9PSEU</name>
<keyword evidence="4" id="KW-1185">Reference proteome</keyword>
<feature type="region of interest" description="Disordered" evidence="1">
    <location>
        <begin position="544"/>
        <end position="666"/>
    </location>
</feature>
<dbReference type="EMBL" id="BAABAL010000012">
    <property type="protein sequence ID" value="GAA4009831.1"/>
    <property type="molecule type" value="Genomic_DNA"/>
</dbReference>
<organism evidence="3 4">
    <name type="scientific">Allokutzneria multivorans</name>
    <dbReference type="NCBI Taxonomy" id="1142134"/>
    <lineage>
        <taxon>Bacteria</taxon>
        <taxon>Bacillati</taxon>
        <taxon>Actinomycetota</taxon>
        <taxon>Actinomycetes</taxon>
        <taxon>Pseudonocardiales</taxon>
        <taxon>Pseudonocardiaceae</taxon>
        <taxon>Allokutzneria</taxon>
    </lineage>
</organism>
<keyword evidence="2" id="KW-0812">Transmembrane</keyword>
<reference evidence="4" key="1">
    <citation type="journal article" date="2019" name="Int. J. Syst. Evol. Microbiol.">
        <title>The Global Catalogue of Microorganisms (GCM) 10K type strain sequencing project: providing services to taxonomists for standard genome sequencing and annotation.</title>
        <authorList>
            <consortium name="The Broad Institute Genomics Platform"/>
            <consortium name="The Broad Institute Genome Sequencing Center for Infectious Disease"/>
            <person name="Wu L."/>
            <person name="Ma J."/>
        </authorList>
    </citation>
    <scope>NUCLEOTIDE SEQUENCE [LARGE SCALE GENOMIC DNA]</scope>
    <source>
        <strain evidence="4">JCM 17342</strain>
    </source>
</reference>
<evidence type="ECO:0000256" key="1">
    <source>
        <dbReference type="SAM" id="MobiDB-lite"/>
    </source>
</evidence>
<keyword evidence="2" id="KW-0472">Membrane</keyword>
<evidence type="ECO:0000313" key="4">
    <source>
        <dbReference type="Proteomes" id="UP001501747"/>
    </source>
</evidence>
<comment type="caution">
    <text evidence="3">The sequence shown here is derived from an EMBL/GenBank/DDBJ whole genome shotgun (WGS) entry which is preliminary data.</text>
</comment>
<feature type="compositionally biased region" description="Low complexity" evidence="1">
    <location>
        <begin position="615"/>
        <end position="627"/>
    </location>
</feature>
<feature type="compositionally biased region" description="Polar residues" evidence="1">
    <location>
        <begin position="561"/>
        <end position="571"/>
    </location>
</feature>
<dbReference type="Proteomes" id="UP001501747">
    <property type="component" value="Unassembled WGS sequence"/>
</dbReference>
<dbReference type="RefSeq" id="WP_344875997.1">
    <property type="nucleotide sequence ID" value="NZ_BAABAL010000012.1"/>
</dbReference>